<protein>
    <submittedName>
        <fullName evidence="1">Uncharacterized protein</fullName>
    </submittedName>
</protein>
<name>A0ACC0A4G7_CATRO</name>
<sequence>MMEFQIGDKVEVIGNDKGFEGSYYTAKVISKKNAYRYKVEYETLLNEDQFEPLKEVVNSNYLRPMPPNVPEICYSLDEWVDAYENDGWWFGLIDGKFGSDYFVYFPTTQEEKPFPLDKLRIHHEWSNSKRKWEPCEVYQQRIENTRNFSRGGNNASGSNNDNLSF</sequence>
<reference evidence="2" key="1">
    <citation type="journal article" date="2023" name="Nat. Plants">
        <title>Single-cell RNA sequencing provides a high-resolution roadmap for understanding the multicellular compartmentation of specialized metabolism.</title>
        <authorList>
            <person name="Sun S."/>
            <person name="Shen X."/>
            <person name="Li Y."/>
            <person name="Li Y."/>
            <person name="Wang S."/>
            <person name="Li R."/>
            <person name="Zhang H."/>
            <person name="Shen G."/>
            <person name="Guo B."/>
            <person name="Wei J."/>
            <person name="Xu J."/>
            <person name="St-Pierre B."/>
            <person name="Chen S."/>
            <person name="Sun C."/>
        </authorList>
    </citation>
    <scope>NUCLEOTIDE SEQUENCE [LARGE SCALE GENOMIC DNA]</scope>
</reference>
<dbReference type="EMBL" id="CM044707">
    <property type="protein sequence ID" value="KAI5654421.1"/>
    <property type="molecule type" value="Genomic_DNA"/>
</dbReference>
<dbReference type="Proteomes" id="UP001060085">
    <property type="component" value="Linkage Group LG07"/>
</dbReference>
<comment type="caution">
    <text evidence="1">The sequence shown here is derived from an EMBL/GenBank/DDBJ whole genome shotgun (WGS) entry which is preliminary data.</text>
</comment>
<keyword evidence="2" id="KW-1185">Reference proteome</keyword>
<proteinExistence type="predicted"/>
<evidence type="ECO:0000313" key="1">
    <source>
        <dbReference type="EMBL" id="KAI5654421.1"/>
    </source>
</evidence>
<accession>A0ACC0A4G7</accession>
<organism evidence="1 2">
    <name type="scientific">Catharanthus roseus</name>
    <name type="common">Madagascar periwinkle</name>
    <name type="synonym">Vinca rosea</name>
    <dbReference type="NCBI Taxonomy" id="4058"/>
    <lineage>
        <taxon>Eukaryota</taxon>
        <taxon>Viridiplantae</taxon>
        <taxon>Streptophyta</taxon>
        <taxon>Embryophyta</taxon>
        <taxon>Tracheophyta</taxon>
        <taxon>Spermatophyta</taxon>
        <taxon>Magnoliopsida</taxon>
        <taxon>eudicotyledons</taxon>
        <taxon>Gunneridae</taxon>
        <taxon>Pentapetalae</taxon>
        <taxon>asterids</taxon>
        <taxon>lamiids</taxon>
        <taxon>Gentianales</taxon>
        <taxon>Apocynaceae</taxon>
        <taxon>Rauvolfioideae</taxon>
        <taxon>Vinceae</taxon>
        <taxon>Catharanthinae</taxon>
        <taxon>Catharanthus</taxon>
    </lineage>
</organism>
<evidence type="ECO:0000313" key="2">
    <source>
        <dbReference type="Proteomes" id="UP001060085"/>
    </source>
</evidence>
<gene>
    <name evidence="1" type="ORF">M9H77_31608</name>
</gene>